<dbReference type="AlphaFoldDB" id="A0A9N9HMD5"/>
<gene>
    <name evidence="2" type="ORF">DERYTH_LOCUS12488</name>
</gene>
<dbReference type="Proteomes" id="UP000789405">
    <property type="component" value="Unassembled WGS sequence"/>
</dbReference>
<evidence type="ECO:0000313" key="3">
    <source>
        <dbReference type="Proteomes" id="UP000789405"/>
    </source>
</evidence>
<protein>
    <submittedName>
        <fullName evidence="2">24290_t:CDS:1</fullName>
    </submittedName>
</protein>
<accession>A0A9N9HMD5</accession>
<feature type="compositionally biased region" description="Polar residues" evidence="1">
    <location>
        <begin position="1"/>
        <end position="19"/>
    </location>
</feature>
<name>A0A9N9HMD5_9GLOM</name>
<proteinExistence type="predicted"/>
<keyword evidence="3" id="KW-1185">Reference proteome</keyword>
<organism evidence="2 3">
    <name type="scientific">Dentiscutata erythropus</name>
    <dbReference type="NCBI Taxonomy" id="1348616"/>
    <lineage>
        <taxon>Eukaryota</taxon>
        <taxon>Fungi</taxon>
        <taxon>Fungi incertae sedis</taxon>
        <taxon>Mucoromycota</taxon>
        <taxon>Glomeromycotina</taxon>
        <taxon>Glomeromycetes</taxon>
        <taxon>Diversisporales</taxon>
        <taxon>Gigasporaceae</taxon>
        <taxon>Dentiscutata</taxon>
    </lineage>
</organism>
<comment type="caution">
    <text evidence="2">The sequence shown here is derived from an EMBL/GenBank/DDBJ whole genome shotgun (WGS) entry which is preliminary data.</text>
</comment>
<dbReference type="EMBL" id="CAJVPY010008206">
    <property type="protein sequence ID" value="CAG8692782.1"/>
    <property type="molecule type" value="Genomic_DNA"/>
</dbReference>
<evidence type="ECO:0000256" key="1">
    <source>
        <dbReference type="SAM" id="MobiDB-lite"/>
    </source>
</evidence>
<sequence length="71" mass="8153">MEDTTYYHTNPLTKTSNNMEMDKNQKTDCLIRKTTSQCSNNIQKIKNNIEPIFIETALIKKNRTTTSANGI</sequence>
<evidence type="ECO:0000313" key="2">
    <source>
        <dbReference type="EMBL" id="CAG8692782.1"/>
    </source>
</evidence>
<feature type="region of interest" description="Disordered" evidence="1">
    <location>
        <begin position="1"/>
        <end position="20"/>
    </location>
</feature>
<reference evidence="2" key="1">
    <citation type="submission" date="2021-06" db="EMBL/GenBank/DDBJ databases">
        <authorList>
            <person name="Kallberg Y."/>
            <person name="Tangrot J."/>
            <person name="Rosling A."/>
        </authorList>
    </citation>
    <scope>NUCLEOTIDE SEQUENCE</scope>
    <source>
        <strain evidence="2">MA453B</strain>
    </source>
</reference>